<feature type="domain" description="TonB C-terminal" evidence="3">
    <location>
        <begin position="309"/>
        <end position="370"/>
    </location>
</feature>
<dbReference type="Proteomes" id="UP000199656">
    <property type="component" value="Unassembled WGS sequence"/>
</dbReference>
<dbReference type="Gene3D" id="3.30.1150.10">
    <property type="match status" value="1"/>
</dbReference>
<dbReference type="AlphaFoldDB" id="A0A1H4G5W4"/>
<feature type="compositionally biased region" description="Low complexity" evidence="1">
    <location>
        <begin position="129"/>
        <end position="146"/>
    </location>
</feature>
<reference evidence="5" key="1">
    <citation type="submission" date="2016-10" db="EMBL/GenBank/DDBJ databases">
        <authorList>
            <person name="Varghese N."/>
            <person name="Submissions S."/>
        </authorList>
    </citation>
    <scope>NUCLEOTIDE SEQUENCE [LARGE SCALE GENOMIC DNA]</scope>
    <source>
        <strain evidence="5">DSM 23920</strain>
    </source>
</reference>
<dbReference type="Pfam" id="PF03544">
    <property type="entry name" value="TonB_C"/>
    <property type="match status" value="1"/>
</dbReference>
<keyword evidence="2" id="KW-1133">Transmembrane helix</keyword>
<evidence type="ECO:0000256" key="1">
    <source>
        <dbReference type="SAM" id="MobiDB-lite"/>
    </source>
</evidence>
<gene>
    <name evidence="4" type="ORF">SAMN05660909_04970</name>
</gene>
<name>A0A1H4G5W4_9BACT</name>
<proteinExistence type="predicted"/>
<organism evidence="4 5">
    <name type="scientific">Chitinophaga terrae</name>
    <name type="common">ex Kim and Jung 2007</name>
    <dbReference type="NCBI Taxonomy" id="408074"/>
    <lineage>
        <taxon>Bacteria</taxon>
        <taxon>Pseudomonadati</taxon>
        <taxon>Bacteroidota</taxon>
        <taxon>Chitinophagia</taxon>
        <taxon>Chitinophagales</taxon>
        <taxon>Chitinophagaceae</taxon>
        <taxon>Chitinophaga</taxon>
    </lineage>
</organism>
<sequence>MSNKMPDRQPHMNSEELAKLIRQYLAGELDDRAMHQLERQALDDPFLAEALEGYEQHNPDQRIHQQALNEALNKRVAEKPQAGAGGKIRTLYRMAAAAAIILLMGLGWYLVDQTRKVTPNVASVQQEKAVPADTAPTPAPSLAAADSYKEKADSPEQANKPARQITKAEPKPPAPVPAPMAEVAKAAKTVAAEQQAEVADSTSAGLLSGKIAGVEVQDSNKHLNEVVIGYTPQPKYDSANGDLAGRNNNKIVIRGNSSLNETVVVRGVKAGKRPADEEASTTDYVSPVPVNGETAYERYLKSNTRNPNNVKGTVKVSFVVMPDGSLQDFRIKNHLSKECDEEAIRLIKEGPAWKPSSDGKPTRVTQKIRFVAGKNQE</sequence>
<dbReference type="GO" id="GO:0055085">
    <property type="term" value="P:transmembrane transport"/>
    <property type="evidence" value="ECO:0007669"/>
    <property type="project" value="InterPro"/>
</dbReference>
<keyword evidence="2" id="KW-0472">Membrane</keyword>
<evidence type="ECO:0000313" key="5">
    <source>
        <dbReference type="Proteomes" id="UP000199656"/>
    </source>
</evidence>
<dbReference type="EMBL" id="FNRL01000033">
    <property type="protein sequence ID" value="SEB04989.1"/>
    <property type="molecule type" value="Genomic_DNA"/>
</dbReference>
<protein>
    <submittedName>
        <fullName evidence="4">TonB protein C-terminal</fullName>
    </submittedName>
</protein>
<evidence type="ECO:0000313" key="4">
    <source>
        <dbReference type="EMBL" id="SEB04989.1"/>
    </source>
</evidence>
<dbReference type="InterPro" id="IPR037682">
    <property type="entry name" value="TonB_C"/>
</dbReference>
<feature type="transmembrane region" description="Helical" evidence="2">
    <location>
        <begin position="91"/>
        <end position="111"/>
    </location>
</feature>
<evidence type="ECO:0000259" key="3">
    <source>
        <dbReference type="Pfam" id="PF03544"/>
    </source>
</evidence>
<evidence type="ECO:0000256" key="2">
    <source>
        <dbReference type="SAM" id="Phobius"/>
    </source>
</evidence>
<keyword evidence="5" id="KW-1185">Reference proteome</keyword>
<dbReference type="STRING" id="408074.SAMN05660909_04970"/>
<feature type="region of interest" description="Disordered" evidence="1">
    <location>
        <begin position="126"/>
        <end position="178"/>
    </location>
</feature>
<keyword evidence="2" id="KW-0812">Transmembrane</keyword>
<accession>A0A1H4G5W4</accession>
<dbReference type="SUPFAM" id="SSF74653">
    <property type="entry name" value="TolA/TonB C-terminal domain"/>
    <property type="match status" value="1"/>
</dbReference>